<keyword evidence="8" id="KW-0540">Nuclease</keyword>
<dbReference type="CDD" id="cd17260">
    <property type="entry name" value="RMtype1_S_EcoEI-TRD1-CR1_like"/>
    <property type="match status" value="1"/>
</dbReference>
<keyword evidence="5" id="KW-0175">Coiled coil</keyword>
<evidence type="ECO:0000256" key="2">
    <source>
        <dbReference type="ARBA" id="ARBA00010923"/>
    </source>
</evidence>
<dbReference type="InterPro" id="IPR003356">
    <property type="entry name" value="DNA_methylase_A-5"/>
</dbReference>
<dbReference type="Proteomes" id="UP001468798">
    <property type="component" value="Unassembled WGS sequence"/>
</dbReference>
<evidence type="ECO:0000256" key="5">
    <source>
        <dbReference type="SAM" id="Coils"/>
    </source>
</evidence>
<keyword evidence="3" id="KW-0680">Restriction system</keyword>
<dbReference type="RefSeq" id="WP_342691664.1">
    <property type="nucleotide sequence ID" value="NZ_JBCGDP010000007.1"/>
</dbReference>
<dbReference type="GO" id="GO:0004519">
    <property type="term" value="F:endonuclease activity"/>
    <property type="evidence" value="ECO:0007669"/>
    <property type="project" value="UniProtKB-KW"/>
</dbReference>
<dbReference type="Pfam" id="PF02384">
    <property type="entry name" value="N6_Mtase"/>
    <property type="match status" value="1"/>
</dbReference>
<feature type="coiled-coil region" evidence="5">
    <location>
        <begin position="1196"/>
        <end position="1223"/>
    </location>
</feature>
<feature type="domain" description="Type I restriction modification DNA specificity" evidence="6">
    <location>
        <begin position="1072"/>
        <end position="1221"/>
    </location>
</feature>
<dbReference type="EMBL" id="JBCGDP010000007">
    <property type="protein sequence ID" value="MEM0576673.1"/>
    <property type="molecule type" value="Genomic_DNA"/>
</dbReference>
<gene>
    <name evidence="8" type="ORF">WFZ86_09190</name>
</gene>
<evidence type="ECO:0000256" key="3">
    <source>
        <dbReference type="ARBA" id="ARBA00022747"/>
    </source>
</evidence>
<dbReference type="Gene3D" id="3.90.220.20">
    <property type="entry name" value="DNA methylase specificity domains"/>
    <property type="match status" value="2"/>
</dbReference>
<dbReference type="PRINTS" id="PR00507">
    <property type="entry name" value="N12N6MTFRASE"/>
</dbReference>
<dbReference type="InterPro" id="IPR029063">
    <property type="entry name" value="SAM-dependent_MTases_sf"/>
</dbReference>
<dbReference type="SUPFAM" id="SSF116734">
    <property type="entry name" value="DNA methylase specificity domain"/>
    <property type="match status" value="2"/>
</dbReference>
<dbReference type="InterPro" id="IPR051212">
    <property type="entry name" value="Type-I_RE_S_subunit"/>
</dbReference>
<dbReference type="PANTHER" id="PTHR43140">
    <property type="entry name" value="TYPE-1 RESTRICTION ENZYME ECOKI SPECIFICITY PROTEIN"/>
    <property type="match status" value="1"/>
</dbReference>
<keyword evidence="4" id="KW-0238">DNA-binding</keyword>
<feature type="domain" description="Type I restriction modification DNA specificity" evidence="6">
    <location>
        <begin position="866"/>
        <end position="1044"/>
    </location>
</feature>
<evidence type="ECO:0000256" key="4">
    <source>
        <dbReference type="ARBA" id="ARBA00023125"/>
    </source>
</evidence>
<feature type="domain" description="DNA methylase adenine-specific" evidence="7">
    <location>
        <begin position="364"/>
        <end position="696"/>
    </location>
</feature>
<keyword evidence="9" id="KW-1185">Reference proteome</keyword>
<evidence type="ECO:0000256" key="1">
    <source>
        <dbReference type="ARBA" id="ARBA00006594"/>
    </source>
</evidence>
<comment type="caution">
    <text evidence="8">The sequence shown here is derived from an EMBL/GenBank/DDBJ whole genome shotgun (WGS) entry which is preliminary data.</text>
</comment>
<keyword evidence="8" id="KW-0378">Hydrolase</keyword>
<dbReference type="PANTHER" id="PTHR43140:SF1">
    <property type="entry name" value="TYPE I RESTRICTION ENZYME ECOKI SPECIFICITY SUBUNIT"/>
    <property type="match status" value="1"/>
</dbReference>
<dbReference type="SUPFAM" id="SSF53335">
    <property type="entry name" value="S-adenosyl-L-methionine-dependent methyltransferases"/>
    <property type="match status" value="1"/>
</dbReference>
<dbReference type="InterPro" id="IPR002052">
    <property type="entry name" value="DNA_methylase_N6_adenine_CS"/>
</dbReference>
<evidence type="ECO:0000259" key="7">
    <source>
        <dbReference type="Pfam" id="PF02384"/>
    </source>
</evidence>
<feature type="coiled-coil region" evidence="5">
    <location>
        <begin position="1022"/>
        <end position="1070"/>
    </location>
</feature>
<comment type="similarity">
    <text evidence="1">Belongs to the N(4)/N(6)-methyltransferase family.</text>
</comment>
<dbReference type="Pfam" id="PF01420">
    <property type="entry name" value="Methylase_S"/>
    <property type="match status" value="2"/>
</dbReference>
<dbReference type="GO" id="GO:0016787">
    <property type="term" value="F:hydrolase activity"/>
    <property type="evidence" value="ECO:0007669"/>
    <property type="project" value="UniProtKB-KW"/>
</dbReference>
<dbReference type="EC" id="3.1.21.-" evidence="8"/>
<keyword evidence="8" id="KW-0255">Endonuclease</keyword>
<evidence type="ECO:0000313" key="8">
    <source>
        <dbReference type="EMBL" id="MEM0576673.1"/>
    </source>
</evidence>
<reference evidence="8 9" key="1">
    <citation type="submission" date="2024-03" db="EMBL/GenBank/DDBJ databases">
        <title>Two novel species of the genus Flavobacterium exhibiting potentially degradation of complex polysaccharides.</title>
        <authorList>
            <person name="Lian X."/>
        </authorList>
    </citation>
    <scope>NUCLEOTIDE SEQUENCE [LARGE SCALE GENOMIC DNA]</scope>
    <source>
        <strain evidence="8 9">N6</strain>
    </source>
</reference>
<sequence>MKDLLQVIGFQPKENAKDIFIKKYPDGYIIEIDFHKEIINYGDKIICESKTTQNHSQAENFVVLECVNRLLEKGYKPENIILEPTWKLGRQEKGRLDILVKNEDKAYLMIECKTFGKEFDDELKKMKKDGGQLFSYFQQDKSAEILMLYASKLDKDNIIYKNEIVKIEDEHRLAPTVKDFYTIWNKNTKHQGVWENEPYDFKSKKFTKADLKELDEAESTKIFHEFASILRKHSVSDKPNAFNKIFNLFLAKLYDEAKRENDELEFHWRQDDNAVDFQVRLINLHKDGLFAFLQKEIEGIDEKDFKANSPEELLEKKKKVLKFNNILAIKEVLDDASFDENQRVLKDVVKLLEKYQIRYPRKQQHLSDFFEKLLTTGLKQEVGQYFTPPPITKFIVRSIPIKQMIEKEVNKEAPELPAIIDYAAGSGHFITEAMEEYQDIINAFKDEEMKNFFPKAIKQVKSWQADPYEWAKHYVYGIEKDYRLVKVAKVGCYFYGDGVAQVIHGDGLDSFETSKTYKGLLKDNTNLEDSTKAKFSLVLSNPPYSVNDCKDDLEYIGAQNDFTLYPYLSEKSKDIECLFVERTKHLLKDDGIAAVVLPSSILNNTGIQSKTREIILQYFDIIAIAELGGNTFMATNTSTVTLFLKRRNNQDCIKLKNYVNKFCIEFIDNNPPEPYNNIEKSISKYINYVWESVSFEDYVSLLKKEPTKTIAEHEIYREYRKKIKAKKENEFWDKLIETEKDKLLHFIIAYNQKNIVLVKSGEKDAEKRFLGYDFSGRRGNEGMHPMQKGKTVDECTQLYNVNDINDLTKASSYIYNAFLENKNLEIAENIKNNVSYIDLLDMLSFDRAEFEKTISTSAKKKVKFESKWELVSLEKEAEINPSKTEIRSFPNDMKVSFIEMSSVSNSGTIDKMVDEEIGKLRNSSYTYFKDNDILIAKITPCMENGKCGIAENLTNGIGLGSSEFHVIRCGNKLNPKYLFEIINKEYIRVVAESQMTGSSGHKRVPEKFYSTLKIPLPPLDIQKKIVSEIEVLEAKEKKAKEEVEKGKETIEKLFNQAESKADKIVRLSDENIFQVNIGKRVLKNEFVENGKIPVYSANVIEPFGNIDKLLIEDFSKPSVLWGIDGDWMVNHLPKDYPFYPTDHCGVLRVKDNSINEKYLAFILEKEGKAFEFSRTKRASIDRIQGIKIAVPPIAEQQKIVSEIEKIEAKIKVLETEIAEIPKQKEAILQKYLQ</sequence>
<name>A0ABU9NMW6_9FLAO</name>
<accession>A0ABU9NMW6</accession>
<proteinExistence type="inferred from homology"/>
<dbReference type="Gene3D" id="3.40.50.150">
    <property type="entry name" value="Vaccinia Virus protein VP39"/>
    <property type="match status" value="1"/>
</dbReference>
<protein>
    <submittedName>
        <fullName evidence="8">Restriction endonuclease subunit S</fullName>
        <ecNumber evidence="8">3.1.21.-</ecNumber>
    </submittedName>
</protein>
<organism evidence="8 9">
    <name type="scientific">Flavobacterium polysaccharolyticum</name>
    <dbReference type="NCBI Taxonomy" id="3133148"/>
    <lineage>
        <taxon>Bacteria</taxon>
        <taxon>Pseudomonadati</taxon>
        <taxon>Bacteroidota</taxon>
        <taxon>Flavobacteriia</taxon>
        <taxon>Flavobacteriales</taxon>
        <taxon>Flavobacteriaceae</taxon>
        <taxon>Flavobacterium</taxon>
    </lineage>
</organism>
<comment type="similarity">
    <text evidence="2">Belongs to the type-I restriction system S methylase family.</text>
</comment>
<dbReference type="InterPro" id="IPR044946">
    <property type="entry name" value="Restrct_endonuc_typeI_TRD_sf"/>
</dbReference>
<dbReference type="InterPro" id="IPR000055">
    <property type="entry name" value="Restrct_endonuc_typeI_TRD"/>
</dbReference>
<evidence type="ECO:0000313" key="9">
    <source>
        <dbReference type="Proteomes" id="UP001468798"/>
    </source>
</evidence>
<evidence type="ECO:0000259" key="6">
    <source>
        <dbReference type="Pfam" id="PF01420"/>
    </source>
</evidence>
<dbReference type="PROSITE" id="PS00092">
    <property type="entry name" value="N6_MTASE"/>
    <property type="match status" value="1"/>
</dbReference>